<feature type="non-terminal residue" evidence="1">
    <location>
        <position position="1"/>
    </location>
</feature>
<comment type="caution">
    <text evidence="1">The sequence shown here is derived from an EMBL/GenBank/DDBJ whole genome shotgun (WGS) entry which is preliminary data.</text>
</comment>
<accession>A0A820KGW7</accession>
<proteinExistence type="predicted"/>
<organism evidence="1 2">
    <name type="scientific">Rotaria sordida</name>
    <dbReference type="NCBI Taxonomy" id="392033"/>
    <lineage>
        <taxon>Eukaryota</taxon>
        <taxon>Metazoa</taxon>
        <taxon>Spiralia</taxon>
        <taxon>Gnathifera</taxon>
        <taxon>Rotifera</taxon>
        <taxon>Eurotatoria</taxon>
        <taxon>Bdelloidea</taxon>
        <taxon>Philodinida</taxon>
        <taxon>Philodinidae</taxon>
        <taxon>Rotaria</taxon>
    </lineage>
</organism>
<reference evidence="1" key="1">
    <citation type="submission" date="2021-02" db="EMBL/GenBank/DDBJ databases">
        <authorList>
            <person name="Nowell W R."/>
        </authorList>
    </citation>
    <scope>NUCLEOTIDE SEQUENCE</scope>
</reference>
<name>A0A820KGW7_9BILA</name>
<sequence length="48" mass="5687">QCLCQPGFRYPPYQDGPFQGYIIEKATKEEYENNFDCLKVEYNLIFSS</sequence>
<evidence type="ECO:0000313" key="2">
    <source>
        <dbReference type="Proteomes" id="UP000663836"/>
    </source>
</evidence>
<dbReference type="Proteomes" id="UP000663836">
    <property type="component" value="Unassembled WGS sequence"/>
</dbReference>
<evidence type="ECO:0000313" key="1">
    <source>
        <dbReference type="EMBL" id="CAF4337174.1"/>
    </source>
</evidence>
<protein>
    <submittedName>
        <fullName evidence="1">Uncharacterized protein</fullName>
    </submittedName>
</protein>
<dbReference type="EMBL" id="CAJOBD010046419">
    <property type="protein sequence ID" value="CAF4337174.1"/>
    <property type="molecule type" value="Genomic_DNA"/>
</dbReference>
<dbReference type="AlphaFoldDB" id="A0A820KGW7"/>
<gene>
    <name evidence="1" type="ORF">JBS370_LOCUS41494</name>
</gene>